<evidence type="ECO:0000256" key="1">
    <source>
        <dbReference type="PROSITE-ProRule" id="PRU00339"/>
    </source>
</evidence>
<dbReference type="Proteomes" id="UP001597369">
    <property type="component" value="Unassembled WGS sequence"/>
</dbReference>
<dbReference type="EMBL" id="JBHUHV010000054">
    <property type="protein sequence ID" value="MFD2068724.1"/>
    <property type="molecule type" value="Genomic_DNA"/>
</dbReference>
<dbReference type="InterPro" id="IPR011990">
    <property type="entry name" value="TPR-like_helical_dom_sf"/>
</dbReference>
<feature type="compositionally biased region" description="Polar residues" evidence="2">
    <location>
        <begin position="446"/>
        <end position="462"/>
    </location>
</feature>
<organism evidence="3 4">
    <name type="scientific">Pontibacter silvestris</name>
    <dbReference type="NCBI Taxonomy" id="2305183"/>
    <lineage>
        <taxon>Bacteria</taxon>
        <taxon>Pseudomonadati</taxon>
        <taxon>Bacteroidota</taxon>
        <taxon>Cytophagia</taxon>
        <taxon>Cytophagales</taxon>
        <taxon>Hymenobacteraceae</taxon>
        <taxon>Pontibacter</taxon>
    </lineage>
</organism>
<dbReference type="Pfam" id="PF13174">
    <property type="entry name" value="TPR_6"/>
    <property type="match status" value="2"/>
</dbReference>
<evidence type="ECO:0000256" key="2">
    <source>
        <dbReference type="SAM" id="MobiDB-lite"/>
    </source>
</evidence>
<dbReference type="SUPFAM" id="SSF48452">
    <property type="entry name" value="TPR-like"/>
    <property type="match status" value="2"/>
</dbReference>
<dbReference type="PROSITE" id="PS51257">
    <property type="entry name" value="PROKAR_LIPOPROTEIN"/>
    <property type="match status" value="1"/>
</dbReference>
<keyword evidence="1" id="KW-0802">TPR repeat</keyword>
<feature type="region of interest" description="Disordered" evidence="2">
    <location>
        <begin position="424"/>
        <end position="464"/>
    </location>
</feature>
<comment type="caution">
    <text evidence="3">The sequence shown here is derived from an EMBL/GenBank/DDBJ whole genome shotgun (WGS) entry which is preliminary data.</text>
</comment>
<dbReference type="RefSeq" id="WP_229959155.1">
    <property type="nucleotide sequence ID" value="NZ_JAJJWI010000004.1"/>
</dbReference>
<reference evidence="4" key="1">
    <citation type="journal article" date="2019" name="Int. J. Syst. Evol. Microbiol.">
        <title>The Global Catalogue of Microorganisms (GCM) 10K type strain sequencing project: providing services to taxonomists for standard genome sequencing and annotation.</title>
        <authorList>
            <consortium name="The Broad Institute Genomics Platform"/>
            <consortium name="The Broad Institute Genome Sequencing Center for Infectious Disease"/>
            <person name="Wu L."/>
            <person name="Ma J."/>
        </authorList>
    </citation>
    <scope>NUCLEOTIDE SEQUENCE [LARGE SCALE GENOMIC DNA]</scope>
    <source>
        <strain evidence="4">JCM 16545</strain>
    </source>
</reference>
<dbReference type="PROSITE" id="PS50005">
    <property type="entry name" value="TPR"/>
    <property type="match status" value="1"/>
</dbReference>
<feature type="region of interest" description="Disordered" evidence="2">
    <location>
        <begin position="737"/>
        <end position="756"/>
    </location>
</feature>
<name>A0ABW4X159_9BACT</name>
<protein>
    <submittedName>
        <fullName evidence="3">Tetratricopeptide repeat protein</fullName>
    </submittedName>
</protein>
<sequence>MNNRSFYIFALLAGLLLVSCSVERKNPLSKAYHNTTAHYNGYFLAKEKMRTIEEGLESNMQYDYNQVLPIYPTIDSTTFKAIAADLEDVEKKASFPIQWHKNSKWIDDCYILIGKTRYYQLNFADAARTFKYVNSNSKDKDAQHEALVWLMRSFMKMEEMDNAQAVSEHLRKEQLNKANARELYLARAQYYRLLGDTTAVAESLALSLRNFDEKDAQSRARFSLARIYQFTNQDREAYKQYNKILRRNPPYDLGFFSRLYLGQVTELTDAHDRERIAGYYRKMLKDDKNQEYKNKIYYEMAQFELRQQNYDKALEYIQQSLKTPGALQNQDSYSYLLAGEIYFENLSKYNLAAAYYDSAVQALPKSAANYEAIAERRDVLADFAQQYATIQTQDSLQRLAHMSEAERMAFLQQLVQREEEQRQQELARQQQQQLVSEKQERRSTLNRDNQNGSAFPSNSGTSGVWYFDNPSAMATARSEFVRRWGDRPLQDFWRIQSRGETNTTEIQVAQAPTVATPEEPQQSAEERTAAQIQTYLQNIPLTTVALQRSEKEEEEALFKLANIYSQKLKDRARAIATFEKLLQQFPKSEHAAESYYSLYLLHGKEAKEQQQVYYNIIKQQFPSTIYARLVDDSGYRSKNAANNLRAHVVYDSAYTLYEEQEYEKAVAVLHKLISQYPLNDIQDKVAFLDIMITARTEKPQALREKLQRFKTQHRSSPLQPQADVLLASYTELEQKNLLRQDAPPPPVKEPKQTASITAEQKLSTEIATATASTALTVPQPTQAQALIKLDKEPLPAKEPEVKQAPTVIPDNAQQPIATAVQPITVAPVTTAEPPVSVAEAETLQYEVATDSAYYVVLIYPNDAAAFKDMLPKYEKYNSTYYKNQSLKIASTAYSANQTMLVMRSFDDFKQAKSYNIDQKAPRSPVGRIRGVDFTTFVISSANYAKLLQKKDLEAYLTFFKNNY</sequence>
<evidence type="ECO:0000313" key="3">
    <source>
        <dbReference type="EMBL" id="MFD2068724.1"/>
    </source>
</evidence>
<feature type="repeat" description="TPR" evidence="1">
    <location>
        <begin position="218"/>
        <end position="251"/>
    </location>
</feature>
<accession>A0ABW4X159</accession>
<dbReference type="Gene3D" id="1.25.40.10">
    <property type="entry name" value="Tetratricopeptide repeat domain"/>
    <property type="match status" value="4"/>
</dbReference>
<proteinExistence type="predicted"/>
<keyword evidence="4" id="KW-1185">Reference proteome</keyword>
<dbReference type="SMART" id="SM00028">
    <property type="entry name" value="TPR"/>
    <property type="match status" value="5"/>
</dbReference>
<gene>
    <name evidence="3" type="ORF">ACFSKU_17675</name>
</gene>
<dbReference type="InterPro" id="IPR019734">
    <property type="entry name" value="TPR_rpt"/>
</dbReference>
<evidence type="ECO:0000313" key="4">
    <source>
        <dbReference type="Proteomes" id="UP001597369"/>
    </source>
</evidence>